<dbReference type="AlphaFoldDB" id="A0A3N4L3I2"/>
<dbReference type="Proteomes" id="UP000277580">
    <property type="component" value="Unassembled WGS sequence"/>
</dbReference>
<proteinExistence type="predicted"/>
<name>A0A3N4L3I2_9PEZI</name>
<dbReference type="FunCoup" id="A0A3N4L3I2">
    <property type="interactions" value="108"/>
</dbReference>
<dbReference type="OrthoDB" id="1711136at2759"/>
<sequence length="189" mass="20227">MDRKVLVCSIGNPGAYLSTRHSAGHTITTLLRDTLGHTPFRKSKPHSGDLATHDADPTYTLWQSKSLMNISGAGVNRAWRTFLSGLDPAERDRAVLVVVHDEMEVALGAVKVKRTGSAGGHNGLISIIAALGTKDFTRIGVGIGRPVSRDSQVVSDYVLGKFTAAENKVLKDKSLSLVLQKLNEISSAP</sequence>
<protein>
    <submittedName>
        <fullName evidence="4">Peptidyl-tRNA hydrolase</fullName>
    </submittedName>
</protein>
<dbReference type="PANTHER" id="PTHR17224">
    <property type="entry name" value="PEPTIDYL-TRNA HYDROLASE"/>
    <property type="match status" value="1"/>
</dbReference>
<evidence type="ECO:0000256" key="2">
    <source>
        <dbReference type="ARBA" id="ARBA00022801"/>
    </source>
</evidence>
<dbReference type="PANTHER" id="PTHR17224:SF1">
    <property type="entry name" value="PEPTIDYL-TRNA HYDROLASE"/>
    <property type="match status" value="1"/>
</dbReference>
<evidence type="ECO:0000313" key="5">
    <source>
        <dbReference type="Proteomes" id="UP000277580"/>
    </source>
</evidence>
<keyword evidence="1" id="KW-0820">tRNA-binding</keyword>
<keyword evidence="5" id="KW-1185">Reference proteome</keyword>
<dbReference type="InterPro" id="IPR036416">
    <property type="entry name" value="Pept_tRNA_hydro_sf"/>
</dbReference>
<dbReference type="GO" id="GO:0000049">
    <property type="term" value="F:tRNA binding"/>
    <property type="evidence" value="ECO:0007669"/>
    <property type="project" value="UniProtKB-KW"/>
</dbReference>
<keyword evidence="2 4" id="KW-0378">Hydrolase</keyword>
<evidence type="ECO:0000256" key="1">
    <source>
        <dbReference type="ARBA" id="ARBA00022555"/>
    </source>
</evidence>
<evidence type="ECO:0000313" key="4">
    <source>
        <dbReference type="EMBL" id="RPB16092.1"/>
    </source>
</evidence>
<organism evidence="4 5">
    <name type="scientific">Morchella conica CCBAS932</name>
    <dbReference type="NCBI Taxonomy" id="1392247"/>
    <lineage>
        <taxon>Eukaryota</taxon>
        <taxon>Fungi</taxon>
        <taxon>Dikarya</taxon>
        <taxon>Ascomycota</taxon>
        <taxon>Pezizomycotina</taxon>
        <taxon>Pezizomycetes</taxon>
        <taxon>Pezizales</taxon>
        <taxon>Morchellaceae</taxon>
        <taxon>Morchella</taxon>
    </lineage>
</organism>
<gene>
    <name evidence="4" type="ORF">P167DRAFT_570809</name>
</gene>
<dbReference type="Gene3D" id="3.40.50.1470">
    <property type="entry name" value="Peptidyl-tRNA hydrolase"/>
    <property type="match status" value="1"/>
</dbReference>
<dbReference type="NCBIfam" id="TIGR00447">
    <property type="entry name" value="pth"/>
    <property type="match status" value="1"/>
</dbReference>
<dbReference type="EMBL" id="ML119110">
    <property type="protein sequence ID" value="RPB16092.1"/>
    <property type="molecule type" value="Genomic_DNA"/>
</dbReference>
<dbReference type="GO" id="GO:0004045">
    <property type="term" value="F:peptidyl-tRNA hydrolase activity"/>
    <property type="evidence" value="ECO:0007669"/>
    <property type="project" value="InterPro"/>
</dbReference>
<dbReference type="SUPFAM" id="SSF53178">
    <property type="entry name" value="Peptidyl-tRNA hydrolase-like"/>
    <property type="match status" value="1"/>
</dbReference>
<dbReference type="InterPro" id="IPR001328">
    <property type="entry name" value="Pept_tRNA_hydro"/>
</dbReference>
<reference evidence="4 5" key="1">
    <citation type="journal article" date="2018" name="Nat. Ecol. Evol.">
        <title>Pezizomycetes genomes reveal the molecular basis of ectomycorrhizal truffle lifestyle.</title>
        <authorList>
            <person name="Murat C."/>
            <person name="Payen T."/>
            <person name="Noel B."/>
            <person name="Kuo A."/>
            <person name="Morin E."/>
            <person name="Chen J."/>
            <person name="Kohler A."/>
            <person name="Krizsan K."/>
            <person name="Balestrini R."/>
            <person name="Da Silva C."/>
            <person name="Montanini B."/>
            <person name="Hainaut M."/>
            <person name="Levati E."/>
            <person name="Barry K.W."/>
            <person name="Belfiori B."/>
            <person name="Cichocki N."/>
            <person name="Clum A."/>
            <person name="Dockter R.B."/>
            <person name="Fauchery L."/>
            <person name="Guy J."/>
            <person name="Iotti M."/>
            <person name="Le Tacon F."/>
            <person name="Lindquist E.A."/>
            <person name="Lipzen A."/>
            <person name="Malagnac F."/>
            <person name="Mello A."/>
            <person name="Molinier V."/>
            <person name="Miyauchi S."/>
            <person name="Poulain J."/>
            <person name="Riccioni C."/>
            <person name="Rubini A."/>
            <person name="Sitrit Y."/>
            <person name="Splivallo R."/>
            <person name="Traeger S."/>
            <person name="Wang M."/>
            <person name="Zifcakova L."/>
            <person name="Wipf D."/>
            <person name="Zambonelli A."/>
            <person name="Paolocci F."/>
            <person name="Nowrousian M."/>
            <person name="Ottonello S."/>
            <person name="Baldrian P."/>
            <person name="Spatafora J.W."/>
            <person name="Henrissat B."/>
            <person name="Nagy L.G."/>
            <person name="Aury J.M."/>
            <person name="Wincker P."/>
            <person name="Grigoriev I.V."/>
            <person name="Bonfante P."/>
            <person name="Martin F.M."/>
        </authorList>
    </citation>
    <scope>NUCLEOTIDE SEQUENCE [LARGE SCALE GENOMIC DNA]</scope>
    <source>
        <strain evidence="4 5">CCBAS932</strain>
    </source>
</reference>
<keyword evidence="3" id="KW-0694">RNA-binding</keyword>
<dbReference type="Pfam" id="PF01195">
    <property type="entry name" value="Pept_tRNA_hydro"/>
    <property type="match status" value="1"/>
</dbReference>
<evidence type="ECO:0000256" key="3">
    <source>
        <dbReference type="ARBA" id="ARBA00022884"/>
    </source>
</evidence>
<dbReference type="CDD" id="cd00462">
    <property type="entry name" value="PTH"/>
    <property type="match status" value="1"/>
</dbReference>
<accession>A0A3N4L3I2</accession>
<dbReference type="STRING" id="1392247.A0A3N4L3I2"/>
<dbReference type="InParanoid" id="A0A3N4L3I2"/>